<name>A0AAV4CGP4_9GAST</name>
<evidence type="ECO:0000256" key="6">
    <source>
        <dbReference type="SAM" id="SignalP"/>
    </source>
</evidence>
<evidence type="ECO:0000259" key="7">
    <source>
        <dbReference type="PROSITE" id="PS50041"/>
    </source>
</evidence>
<dbReference type="AlphaFoldDB" id="A0AAV4CGP4"/>
<comment type="subcellular location">
    <subcellularLocation>
        <location evidence="1">Secreted</location>
    </subcellularLocation>
</comment>
<dbReference type="Proteomes" id="UP000735302">
    <property type="component" value="Unassembled WGS sequence"/>
</dbReference>
<dbReference type="Pfam" id="PF00059">
    <property type="entry name" value="Lectin_C"/>
    <property type="match status" value="1"/>
</dbReference>
<dbReference type="PROSITE" id="PS00615">
    <property type="entry name" value="C_TYPE_LECTIN_1"/>
    <property type="match status" value="1"/>
</dbReference>
<dbReference type="SUPFAM" id="SSF56436">
    <property type="entry name" value="C-type lectin-like"/>
    <property type="match status" value="1"/>
</dbReference>
<dbReference type="InterPro" id="IPR016186">
    <property type="entry name" value="C-type_lectin-like/link_sf"/>
</dbReference>
<dbReference type="InterPro" id="IPR001304">
    <property type="entry name" value="C-type_lectin-like"/>
</dbReference>
<evidence type="ECO:0000256" key="5">
    <source>
        <dbReference type="ARBA" id="ARBA00023157"/>
    </source>
</evidence>
<dbReference type="PANTHER" id="PTHR22799:SF1">
    <property type="entry name" value="C-TYPE LECTIN DOMAIN FAMILY 11 MEMBER A"/>
    <property type="match status" value="1"/>
</dbReference>
<dbReference type="Gene3D" id="3.10.100.10">
    <property type="entry name" value="Mannose-Binding Protein A, subunit A"/>
    <property type="match status" value="1"/>
</dbReference>
<protein>
    <submittedName>
        <fullName evidence="8">C-type lectin</fullName>
    </submittedName>
</protein>
<organism evidence="8 9">
    <name type="scientific">Plakobranchus ocellatus</name>
    <dbReference type="NCBI Taxonomy" id="259542"/>
    <lineage>
        <taxon>Eukaryota</taxon>
        <taxon>Metazoa</taxon>
        <taxon>Spiralia</taxon>
        <taxon>Lophotrochozoa</taxon>
        <taxon>Mollusca</taxon>
        <taxon>Gastropoda</taxon>
        <taxon>Heterobranchia</taxon>
        <taxon>Euthyneura</taxon>
        <taxon>Panpulmonata</taxon>
        <taxon>Sacoglossa</taxon>
        <taxon>Placobranchoidea</taxon>
        <taxon>Plakobranchidae</taxon>
        <taxon>Plakobranchus</taxon>
    </lineage>
</organism>
<comment type="caution">
    <text evidence="8">The sequence shown here is derived from an EMBL/GenBank/DDBJ whole genome shotgun (WGS) entry which is preliminary data.</text>
</comment>
<reference evidence="8 9" key="1">
    <citation type="journal article" date="2021" name="Elife">
        <title>Chloroplast acquisition without the gene transfer in kleptoplastic sea slugs, Plakobranchus ocellatus.</title>
        <authorList>
            <person name="Maeda T."/>
            <person name="Takahashi S."/>
            <person name="Yoshida T."/>
            <person name="Shimamura S."/>
            <person name="Takaki Y."/>
            <person name="Nagai Y."/>
            <person name="Toyoda A."/>
            <person name="Suzuki Y."/>
            <person name="Arimoto A."/>
            <person name="Ishii H."/>
            <person name="Satoh N."/>
            <person name="Nishiyama T."/>
            <person name="Hasebe M."/>
            <person name="Maruyama T."/>
            <person name="Minagawa J."/>
            <person name="Obokata J."/>
            <person name="Shigenobu S."/>
        </authorList>
    </citation>
    <scope>NUCLEOTIDE SEQUENCE [LARGE SCALE GENOMIC DNA]</scope>
</reference>
<evidence type="ECO:0000256" key="4">
    <source>
        <dbReference type="ARBA" id="ARBA00022734"/>
    </source>
</evidence>
<accession>A0AAV4CGP4</accession>
<proteinExistence type="predicted"/>
<evidence type="ECO:0000313" key="9">
    <source>
        <dbReference type="Proteomes" id="UP000735302"/>
    </source>
</evidence>
<gene>
    <name evidence="8" type="ORF">PoB_005847600</name>
</gene>
<dbReference type="InterPro" id="IPR016187">
    <property type="entry name" value="CTDL_fold"/>
</dbReference>
<keyword evidence="2" id="KW-0964">Secreted</keyword>
<keyword evidence="3 6" id="KW-0732">Signal</keyword>
<dbReference type="PANTHER" id="PTHR22799">
    <property type="entry name" value="TETRANECTIN-RELATED"/>
    <property type="match status" value="1"/>
</dbReference>
<evidence type="ECO:0000256" key="1">
    <source>
        <dbReference type="ARBA" id="ARBA00004613"/>
    </source>
</evidence>
<dbReference type="SMART" id="SM00034">
    <property type="entry name" value="CLECT"/>
    <property type="match status" value="1"/>
</dbReference>
<evidence type="ECO:0000256" key="3">
    <source>
        <dbReference type="ARBA" id="ARBA00022729"/>
    </source>
</evidence>
<evidence type="ECO:0000256" key="2">
    <source>
        <dbReference type="ARBA" id="ARBA00022525"/>
    </source>
</evidence>
<keyword evidence="4" id="KW-0430">Lectin</keyword>
<feature type="chain" id="PRO_5043752630" evidence="6">
    <location>
        <begin position="21"/>
        <end position="164"/>
    </location>
</feature>
<dbReference type="GO" id="GO:0030246">
    <property type="term" value="F:carbohydrate binding"/>
    <property type="evidence" value="ECO:0007669"/>
    <property type="project" value="UniProtKB-KW"/>
</dbReference>
<dbReference type="GO" id="GO:0008083">
    <property type="term" value="F:growth factor activity"/>
    <property type="evidence" value="ECO:0007669"/>
    <property type="project" value="TreeGrafter"/>
</dbReference>
<sequence length="164" mass="18763">MALLSIFLLLAALVITTVQGNLSPLRWPGRGDGGDATYITVKYGNSKYLISRKAEPFDLAKMNGRCRGSGGYLLQIDNRTEDSYVRYKLKKIRDRSLVYTGITDLGSEGRFYNYNDKTPAGYLKWRRRQPDNWRGKEHCVNISRWGLNDIDCGRTARYICEIPL</sequence>
<feature type="domain" description="C-type lectin" evidence="7">
    <location>
        <begin position="43"/>
        <end position="161"/>
    </location>
</feature>
<dbReference type="InterPro" id="IPR051663">
    <property type="entry name" value="CLec_Tetranectin-domain"/>
</dbReference>
<keyword evidence="5" id="KW-1015">Disulfide bond</keyword>
<dbReference type="EMBL" id="BLXT01006508">
    <property type="protein sequence ID" value="GFO31971.1"/>
    <property type="molecule type" value="Genomic_DNA"/>
</dbReference>
<evidence type="ECO:0000313" key="8">
    <source>
        <dbReference type="EMBL" id="GFO31971.1"/>
    </source>
</evidence>
<dbReference type="GO" id="GO:0005615">
    <property type="term" value="C:extracellular space"/>
    <property type="evidence" value="ECO:0007669"/>
    <property type="project" value="TreeGrafter"/>
</dbReference>
<dbReference type="InterPro" id="IPR018378">
    <property type="entry name" value="C-type_lectin_CS"/>
</dbReference>
<dbReference type="PROSITE" id="PS50041">
    <property type="entry name" value="C_TYPE_LECTIN_2"/>
    <property type="match status" value="1"/>
</dbReference>
<feature type="signal peptide" evidence="6">
    <location>
        <begin position="1"/>
        <end position="20"/>
    </location>
</feature>
<keyword evidence="9" id="KW-1185">Reference proteome</keyword>